<evidence type="ECO:0000313" key="2">
    <source>
        <dbReference type="EMBL" id="ATN92849.1"/>
    </source>
</evidence>
<proteinExistence type="predicted"/>
<gene>
    <name evidence="2" type="ORF">PPSC2_86</name>
</gene>
<name>A0A2R2YB35_9CAUD</name>
<evidence type="ECO:0000313" key="3">
    <source>
        <dbReference type="Proteomes" id="UP000244827"/>
    </source>
</evidence>
<keyword evidence="3" id="KW-1185">Reference proteome</keyword>
<reference evidence="2 3" key="1">
    <citation type="journal article" date="2018" name="Arch. Virol.">
        <title>Genomic characterization and phylogenetic analysis of the novel Pseudomonas phage PPSC2.</title>
        <authorList>
            <person name="Wu X."/>
            <person name="Wu Y."/>
            <person name="Tang Y."/>
            <person name="Gan B."/>
        </authorList>
    </citation>
    <scope>NUCLEOTIDE SEQUENCE [LARGE SCALE GENOMIC DNA]</scope>
</reference>
<protein>
    <submittedName>
        <fullName evidence="2">Uncharacterized protein</fullName>
    </submittedName>
</protein>
<keyword evidence="1" id="KW-0175">Coiled coil</keyword>
<dbReference type="EMBL" id="MF893340">
    <property type="protein sequence ID" value="ATN92849.1"/>
    <property type="molecule type" value="Genomic_DNA"/>
</dbReference>
<accession>A0A2R2YB35</accession>
<dbReference type="Proteomes" id="UP000244827">
    <property type="component" value="Segment"/>
</dbReference>
<organism evidence="2 3">
    <name type="scientific">Pseudomonas phage PPSC2</name>
    <dbReference type="NCBI Taxonomy" id="2041350"/>
    <lineage>
        <taxon>Viruses</taxon>
        <taxon>Duplodnaviria</taxon>
        <taxon>Heunggongvirae</taxon>
        <taxon>Uroviricota</taxon>
        <taxon>Caudoviricetes</taxon>
        <taxon>Vandenendeviridae</taxon>
        <taxon>Gorskivirinae</taxon>
        <taxon>Shenlongvirus</taxon>
        <taxon>Shenlongvirus PPSC2</taxon>
    </lineage>
</organism>
<evidence type="ECO:0000256" key="1">
    <source>
        <dbReference type="SAM" id="Coils"/>
    </source>
</evidence>
<sequence length="146" mass="17030">MTLPAEFQIKVKDKAEWELAWNILSSLYKVSENSNELRYSKGCIIKVGTISRVLLWTSQLGETLDYKTYESWEEFSVLNQEILSPVKKVTLDVCHRLVAYDCEIVKLQAQLENLREKHQREVDQLEETLNILTSDMNALKSEYDVE</sequence>
<feature type="coiled-coil region" evidence="1">
    <location>
        <begin position="97"/>
        <end position="142"/>
    </location>
</feature>